<reference evidence="2" key="1">
    <citation type="submission" date="2023-07" db="EMBL/GenBank/DDBJ databases">
        <authorList>
            <consortium name="AG Swart"/>
            <person name="Singh M."/>
            <person name="Singh A."/>
            <person name="Seah K."/>
            <person name="Emmerich C."/>
        </authorList>
    </citation>
    <scope>NUCLEOTIDE SEQUENCE</scope>
    <source>
        <strain evidence="2">DP1</strain>
    </source>
</reference>
<accession>A0AAD1XMJ9</accession>
<feature type="region of interest" description="Disordered" evidence="1">
    <location>
        <begin position="82"/>
        <end position="109"/>
    </location>
</feature>
<protein>
    <submittedName>
        <fullName evidence="2">Uncharacterized protein</fullName>
    </submittedName>
</protein>
<evidence type="ECO:0000313" key="3">
    <source>
        <dbReference type="Proteomes" id="UP001295684"/>
    </source>
</evidence>
<name>A0AAD1XMJ9_EUPCR</name>
<dbReference type="EMBL" id="CAMPGE010017118">
    <property type="protein sequence ID" value="CAI2375626.1"/>
    <property type="molecule type" value="Genomic_DNA"/>
</dbReference>
<dbReference type="Proteomes" id="UP001295684">
    <property type="component" value="Unassembled WGS sequence"/>
</dbReference>
<organism evidence="2 3">
    <name type="scientific">Euplotes crassus</name>
    <dbReference type="NCBI Taxonomy" id="5936"/>
    <lineage>
        <taxon>Eukaryota</taxon>
        <taxon>Sar</taxon>
        <taxon>Alveolata</taxon>
        <taxon>Ciliophora</taxon>
        <taxon>Intramacronucleata</taxon>
        <taxon>Spirotrichea</taxon>
        <taxon>Hypotrichia</taxon>
        <taxon>Euplotida</taxon>
        <taxon>Euplotidae</taxon>
        <taxon>Moneuplotes</taxon>
    </lineage>
</organism>
<evidence type="ECO:0000256" key="1">
    <source>
        <dbReference type="SAM" id="MobiDB-lite"/>
    </source>
</evidence>
<proteinExistence type="predicted"/>
<dbReference type="AlphaFoldDB" id="A0AAD1XMJ9"/>
<gene>
    <name evidence="2" type="ORF">ECRASSUSDP1_LOCUS16989</name>
</gene>
<feature type="compositionally biased region" description="Basic residues" evidence="1">
    <location>
        <begin position="82"/>
        <end position="99"/>
    </location>
</feature>
<evidence type="ECO:0000313" key="2">
    <source>
        <dbReference type="EMBL" id="CAI2375626.1"/>
    </source>
</evidence>
<keyword evidence="3" id="KW-1185">Reference proteome</keyword>
<comment type="caution">
    <text evidence="2">The sequence shown here is derived from an EMBL/GenBank/DDBJ whole genome shotgun (WGS) entry which is preliminary data.</text>
</comment>
<sequence length="275" mass="32051">MDSLKESAEGLGHFKGDFLSTLKEEKDSKALWRDLYFYVIGDPMKDKANRVRRYIKTELKRKATLNQEMTKHKKMNIRSVRYKKSSKKVVRKPSSKRKPRLDPHKDSKIGLPNIEEEIQMLNKSLNNSPFKDEFKKRNFKSLETRSCFKKLPFIQLSATLDQDKPRQVSPVKYPPTKLSTSKLLAKNKNSLNKISVFFQNRINSPTNLKNGEFAIIKCPSAKRSPKLQKLRLKEKGLNIFKNIQKSPLSIHRYRGAAPNVERNVKVDKEILYKNM</sequence>